<dbReference type="Proteomes" id="UP001239169">
    <property type="component" value="Chromosome"/>
</dbReference>
<dbReference type="InterPro" id="IPR009057">
    <property type="entry name" value="Homeodomain-like_sf"/>
</dbReference>
<dbReference type="SUPFAM" id="SSF46689">
    <property type="entry name" value="Homeodomain-like"/>
    <property type="match status" value="2"/>
</dbReference>
<evidence type="ECO:0000256" key="2">
    <source>
        <dbReference type="ARBA" id="ARBA00023125"/>
    </source>
</evidence>
<name>A0ABY8R6H6_PARBF</name>
<dbReference type="InterPro" id="IPR011608">
    <property type="entry name" value="PRD"/>
</dbReference>
<protein>
    <submittedName>
        <fullName evidence="5">AraC family transcriptional regulator</fullName>
    </submittedName>
</protein>
<organism evidence="5 6">
    <name type="scientific">Paraclostridium bifermentans</name>
    <name type="common">Clostridium bifermentans</name>
    <dbReference type="NCBI Taxonomy" id="1490"/>
    <lineage>
        <taxon>Bacteria</taxon>
        <taxon>Bacillati</taxon>
        <taxon>Bacillota</taxon>
        <taxon>Clostridia</taxon>
        <taxon>Peptostreptococcales</taxon>
        <taxon>Peptostreptococcaceae</taxon>
        <taxon>Paraclostridium</taxon>
    </lineage>
</organism>
<dbReference type="EMBL" id="CP124685">
    <property type="protein sequence ID" value="WGX76248.1"/>
    <property type="molecule type" value="Genomic_DNA"/>
</dbReference>
<feature type="domain" description="HTH araC/xylS-type" evidence="4">
    <location>
        <begin position="171"/>
        <end position="269"/>
    </location>
</feature>
<dbReference type="InterPro" id="IPR018062">
    <property type="entry name" value="HTH_AraC-typ_CS"/>
</dbReference>
<dbReference type="PROSITE" id="PS01124">
    <property type="entry name" value="HTH_ARAC_FAMILY_2"/>
    <property type="match status" value="1"/>
</dbReference>
<proteinExistence type="predicted"/>
<dbReference type="SMART" id="SM00342">
    <property type="entry name" value="HTH_ARAC"/>
    <property type="match status" value="1"/>
</dbReference>
<reference evidence="5 6" key="1">
    <citation type="submission" date="2023-04" db="EMBL/GenBank/DDBJ databases">
        <title>Bacteria Genome Submission.</title>
        <authorList>
            <person name="Isaac P."/>
        </authorList>
    </citation>
    <scope>NUCLEOTIDE SEQUENCE [LARGE SCALE GENOMIC DNA]</scope>
    <source>
        <strain evidence="5 6">SampleS7P1</strain>
    </source>
</reference>
<evidence type="ECO:0000313" key="6">
    <source>
        <dbReference type="Proteomes" id="UP001239169"/>
    </source>
</evidence>
<dbReference type="Pfam" id="PF12833">
    <property type="entry name" value="HTH_18"/>
    <property type="match status" value="1"/>
</dbReference>
<evidence type="ECO:0000313" key="5">
    <source>
        <dbReference type="EMBL" id="WGX76248.1"/>
    </source>
</evidence>
<dbReference type="Gene3D" id="1.10.10.60">
    <property type="entry name" value="Homeodomain-like"/>
    <property type="match status" value="2"/>
</dbReference>
<dbReference type="PRINTS" id="PR00032">
    <property type="entry name" value="HTHARAC"/>
</dbReference>
<dbReference type="PANTHER" id="PTHR43280">
    <property type="entry name" value="ARAC-FAMILY TRANSCRIPTIONAL REGULATOR"/>
    <property type="match status" value="1"/>
</dbReference>
<dbReference type="Pfam" id="PF00874">
    <property type="entry name" value="PRD"/>
    <property type="match status" value="1"/>
</dbReference>
<keyword evidence="2" id="KW-0238">DNA-binding</keyword>
<dbReference type="InterPro" id="IPR018060">
    <property type="entry name" value="HTH_AraC"/>
</dbReference>
<dbReference type="InterPro" id="IPR020449">
    <property type="entry name" value="Tscrpt_reg_AraC-type_HTH"/>
</dbReference>
<dbReference type="PROSITE" id="PS00041">
    <property type="entry name" value="HTH_ARAC_FAMILY_1"/>
    <property type="match status" value="1"/>
</dbReference>
<sequence length="276" mass="32095">MKQSINWIIEYFSQNSTEFVDIFKSYLPPNSKDYNRKTAKGLCGIVVAVRGKCLFSVNNNNYNLNENTILHCGSSLDLRIETGDVGIEYYVVHYKNILIKEKFKHIEEDSFSFEIGDRVSLLKYCENILYKGSRPDDYSKFYCKVDFMNLINSLIISIRTSQYSDELKIVHKAIEYINKNYNKSISVSEISYLLAVDRRQFSDIFQAVVGLSPNKYIQKYRLEEAKSLLKFSTYSISEIADMTGYNDCFYFSKAFKKNIGVSPKEYRKNNKLISIV</sequence>
<gene>
    <name evidence="5" type="ORF">QJS64_02495</name>
</gene>
<accession>A0ABY8R6H6</accession>
<keyword evidence="1" id="KW-0805">Transcription regulation</keyword>
<evidence type="ECO:0000256" key="1">
    <source>
        <dbReference type="ARBA" id="ARBA00023015"/>
    </source>
</evidence>
<evidence type="ECO:0000259" key="4">
    <source>
        <dbReference type="PROSITE" id="PS01124"/>
    </source>
</evidence>
<dbReference type="PANTHER" id="PTHR43280:SF2">
    <property type="entry name" value="HTH-TYPE TRANSCRIPTIONAL REGULATOR EXSA"/>
    <property type="match status" value="1"/>
</dbReference>
<keyword evidence="3" id="KW-0804">Transcription</keyword>
<keyword evidence="6" id="KW-1185">Reference proteome</keyword>
<evidence type="ECO:0000256" key="3">
    <source>
        <dbReference type="ARBA" id="ARBA00023163"/>
    </source>
</evidence>